<reference evidence="2 3" key="1">
    <citation type="submission" date="2018-12" db="EMBL/GenBank/DDBJ databases">
        <title>Marinifilum JC070 sp. nov., a marine bacterium isolated from Yongle Blue Hole in the South China Sea.</title>
        <authorList>
            <person name="Fu T."/>
        </authorList>
    </citation>
    <scope>NUCLEOTIDE SEQUENCE [LARGE SCALE GENOMIC DNA]</scope>
    <source>
        <strain evidence="2 3">JC070</strain>
    </source>
</reference>
<name>A0ABX1WYP4_9BACT</name>
<evidence type="ECO:0000313" key="3">
    <source>
        <dbReference type="Proteomes" id="UP000732105"/>
    </source>
</evidence>
<evidence type="ECO:0000313" key="2">
    <source>
        <dbReference type="EMBL" id="NOU61013.1"/>
    </source>
</evidence>
<dbReference type="PANTHER" id="PTHR37833">
    <property type="entry name" value="LIPOPROTEIN-RELATED"/>
    <property type="match status" value="1"/>
</dbReference>
<dbReference type="Pfam" id="PF07610">
    <property type="entry name" value="DUF1573"/>
    <property type="match status" value="2"/>
</dbReference>
<keyword evidence="1" id="KW-0732">Signal</keyword>
<comment type="caution">
    <text evidence="2">The sequence shown here is derived from an EMBL/GenBank/DDBJ whole genome shotgun (WGS) entry which is preliminary data.</text>
</comment>
<accession>A0ABX1WYP4</accession>
<feature type="signal peptide" evidence="1">
    <location>
        <begin position="1"/>
        <end position="21"/>
    </location>
</feature>
<proteinExistence type="predicted"/>
<evidence type="ECO:0000256" key="1">
    <source>
        <dbReference type="SAM" id="SignalP"/>
    </source>
</evidence>
<protein>
    <submittedName>
        <fullName evidence="2">DUF1573 domain-containing protein</fullName>
    </submittedName>
</protein>
<gene>
    <name evidence="2" type="ORF">ELS83_14400</name>
</gene>
<dbReference type="EMBL" id="RZNH01000026">
    <property type="protein sequence ID" value="NOU61013.1"/>
    <property type="molecule type" value="Genomic_DNA"/>
</dbReference>
<dbReference type="Proteomes" id="UP000732105">
    <property type="component" value="Unassembled WGS sequence"/>
</dbReference>
<dbReference type="PANTHER" id="PTHR37833:SF1">
    <property type="entry name" value="SIGNAL PEPTIDE PROTEIN"/>
    <property type="match status" value="1"/>
</dbReference>
<feature type="chain" id="PRO_5046483453" evidence="1">
    <location>
        <begin position="22"/>
        <end position="365"/>
    </location>
</feature>
<dbReference type="InterPro" id="IPR013783">
    <property type="entry name" value="Ig-like_fold"/>
</dbReference>
<dbReference type="Gene3D" id="2.60.40.10">
    <property type="entry name" value="Immunoglobulins"/>
    <property type="match status" value="3"/>
</dbReference>
<sequence>MIRNVFFVFALILSTSFFLSAQNEKPVIKFESKLHDFGTFKEELGKQTHLFEFVNEGKQPIIIKHAYSSCGCTSPEWSKKPIAPGQKGYIKAIFDPKNRPGTFAKTITVTANTNPSITKLIIKGKVIERVKTIADFYPAVMSGLRFQSNHLAFTKVKNNEKKELEIEVYNESDEAVSLSFKRMPAHLQIKMIPEELMPKEKGKIVAMYDGAKKNDWGNVIDHLDVLVNQEEKPNQRLSVTANIVEDFSMLTENEKKNAPRLEVGNRFFNFGELEQGESVEHIFKLKNSGKSDLIIRKTKSSCGCATVNPGVNILKPGEETDLKIVFHSRGRRGNQSKTVYVITNDPFNQESKLIVKGRVKLKQTS</sequence>
<organism evidence="2 3">
    <name type="scientific">Marinifilum caeruleilacunae</name>
    <dbReference type="NCBI Taxonomy" id="2499076"/>
    <lineage>
        <taxon>Bacteria</taxon>
        <taxon>Pseudomonadati</taxon>
        <taxon>Bacteroidota</taxon>
        <taxon>Bacteroidia</taxon>
        <taxon>Marinilabiliales</taxon>
        <taxon>Marinifilaceae</taxon>
    </lineage>
</organism>
<keyword evidence="3" id="KW-1185">Reference proteome</keyword>
<dbReference type="InterPro" id="IPR011467">
    <property type="entry name" value="DUF1573"/>
</dbReference>